<comment type="caution">
    <text evidence="2">The sequence shown here is derived from an EMBL/GenBank/DDBJ whole genome shotgun (WGS) entry which is preliminary data.</text>
</comment>
<accession>A0ABW7NWZ4</accession>
<name>A0ABW7NWZ4_9PSED</name>
<evidence type="ECO:0000313" key="3">
    <source>
        <dbReference type="Proteomes" id="UP001610657"/>
    </source>
</evidence>
<organism evidence="2 3">
    <name type="scientific">Pseudomonas syringae pv. tagetis</name>
    <dbReference type="NCBI Taxonomy" id="129140"/>
    <lineage>
        <taxon>Bacteria</taxon>
        <taxon>Pseudomonadati</taxon>
        <taxon>Pseudomonadota</taxon>
        <taxon>Gammaproteobacteria</taxon>
        <taxon>Pseudomonadales</taxon>
        <taxon>Pseudomonadaceae</taxon>
        <taxon>Pseudomonas</taxon>
    </lineage>
</organism>
<sequence>MLTQPNRHFNRHALNHREGESQYPTENDTRHPGRG</sequence>
<protein>
    <submittedName>
        <fullName evidence="2">DUF1513 domain-containing protein</fullName>
    </submittedName>
</protein>
<keyword evidence="3" id="KW-1185">Reference proteome</keyword>
<reference evidence="2 3" key="1">
    <citation type="submission" date="2023-08" db="EMBL/GenBank/DDBJ databases">
        <title>Genomic and mutational analysis of Pseudomonas syringae pv. tagetis EB037 pathogenicity on sunflower.</title>
        <authorList>
            <person name="Maul J.E."/>
        </authorList>
    </citation>
    <scope>NUCLEOTIDE SEQUENCE [LARGE SCALE GENOMIC DNA]</scope>
    <source>
        <strain evidence="2 3">EB037_T1</strain>
    </source>
</reference>
<evidence type="ECO:0000256" key="1">
    <source>
        <dbReference type="SAM" id="MobiDB-lite"/>
    </source>
</evidence>
<gene>
    <name evidence="2" type="ORF">RA271_30420</name>
</gene>
<evidence type="ECO:0000313" key="2">
    <source>
        <dbReference type="EMBL" id="MFH7519387.1"/>
    </source>
</evidence>
<dbReference type="Proteomes" id="UP001610657">
    <property type="component" value="Unassembled WGS sequence"/>
</dbReference>
<feature type="region of interest" description="Disordered" evidence="1">
    <location>
        <begin position="1"/>
        <end position="35"/>
    </location>
</feature>
<proteinExistence type="predicted"/>
<dbReference type="EMBL" id="JAVCQK010000820">
    <property type="protein sequence ID" value="MFH7519387.1"/>
    <property type="molecule type" value="Genomic_DNA"/>
</dbReference>